<organism evidence="8 9">
    <name type="scientific">Algimonas arctica</name>
    <dbReference type="NCBI Taxonomy" id="1479486"/>
    <lineage>
        <taxon>Bacteria</taxon>
        <taxon>Pseudomonadati</taxon>
        <taxon>Pseudomonadota</taxon>
        <taxon>Alphaproteobacteria</taxon>
        <taxon>Maricaulales</taxon>
        <taxon>Robiginitomaculaceae</taxon>
        <taxon>Algimonas</taxon>
    </lineage>
</organism>
<dbReference type="RefSeq" id="WP_189495351.1">
    <property type="nucleotide sequence ID" value="NZ_BMZH01000002.1"/>
</dbReference>
<dbReference type="NCBIfam" id="TIGR00043">
    <property type="entry name" value="rRNA maturation RNase YbeY"/>
    <property type="match status" value="1"/>
</dbReference>
<reference evidence="8" key="1">
    <citation type="journal article" date="2014" name="Int. J. Syst. Evol. Microbiol.">
        <title>Complete genome sequence of Corynebacterium casei LMG S-19264T (=DSM 44701T), isolated from a smear-ripened cheese.</title>
        <authorList>
            <consortium name="US DOE Joint Genome Institute (JGI-PGF)"/>
            <person name="Walter F."/>
            <person name="Albersmeier A."/>
            <person name="Kalinowski J."/>
            <person name="Ruckert C."/>
        </authorList>
    </citation>
    <scope>NUCLEOTIDE SEQUENCE</scope>
    <source>
        <strain evidence="8">KCTC 32513</strain>
    </source>
</reference>
<keyword evidence="7" id="KW-0690">Ribosome biogenesis</keyword>
<dbReference type="InterPro" id="IPR002036">
    <property type="entry name" value="YbeY"/>
</dbReference>
<keyword evidence="7" id="KW-0963">Cytoplasm</keyword>
<evidence type="ECO:0000256" key="2">
    <source>
        <dbReference type="ARBA" id="ARBA00022722"/>
    </source>
</evidence>
<gene>
    <name evidence="7 8" type="primary">ybeY</name>
    <name evidence="8" type="ORF">GCM10009069_06440</name>
</gene>
<reference evidence="8" key="2">
    <citation type="submission" date="2020-09" db="EMBL/GenBank/DDBJ databases">
        <authorList>
            <person name="Sun Q."/>
            <person name="Kim S."/>
        </authorList>
    </citation>
    <scope>NUCLEOTIDE SEQUENCE</scope>
    <source>
        <strain evidence="8">KCTC 32513</strain>
    </source>
</reference>
<dbReference type="Gene3D" id="3.40.390.30">
    <property type="entry name" value="Metalloproteases ('zincins'), catalytic domain"/>
    <property type="match status" value="1"/>
</dbReference>
<keyword evidence="5 7" id="KW-0378">Hydrolase</keyword>
<keyword evidence="9" id="KW-1185">Reference proteome</keyword>
<comment type="similarity">
    <text evidence="1 7">Belongs to the endoribonuclease YbeY family.</text>
</comment>
<dbReference type="PANTHER" id="PTHR46986">
    <property type="entry name" value="ENDORIBONUCLEASE YBEY, CHLOROPLASTIC"/>
    <property type="match status" value="1"/>
</dbReference>
<name>A0A8J3G181_9PROT</name>
<keyword evidence="2 7" id="KW-0540">Nuclease</keyword>
<dbReference type="PANTHER" id="PTHR46986:SF1">
    <property type="entry name" value="ENDORIBONUCLEASE YBEY, CHLOROPLASTIC"/>
    <property type="match status" value="1"/>
</dbReference>
<dbReference type="EC" id="3.1.-.-" evidence="7"/>
<keyword evidence="7" id="KW-0698">rRNA processing</keyword>
<feature type="binding site" evidence="7">
    <location>
        <position position="110"/>
    </location>
    <ligand>
        <name>Zn(2+)</name>
        <dbReference type="ChEBI" id="CHEBI:29105"/>
        <note>catalytic</note>
    </ligand>
</feature>
<evidence type="ECO:0000256" key="7">
    <source>
        <dbReference type="HAMAP-Rule" id="MF_00009"/>
    </source>
</evidence>
<comment type="function">
    <text evidence="7">Single strand-specific metallo-endoribonuclease involved in late-stage 70S ribosome quality control and in maturation of the 3' terminus of the 16S rRNA.</text>
</comment>
<feature type="binding site" evidence="7">
    <location>
        <position position="114"/>
    </location>
    <ligand>
        <name>Zn(2+)</name>
        <dbReference type="ChEBI" id="CHEBI:29105"/>
        <note>catalytic</note>
    </ligand>
</feature>
<evidence type="ECO:0000256" key="4">
    <source>
        <dbReference type="ARBA" id="ARBA00022759"/>
    </source>
</evidence>
<dbReference type="PROSITE" id="PS01306">
    <property type="entry name" value="UPF0054"/>
    <property type="match status" value="1"/>
</dbReference>
<dbReference type="GO" id="GO:0008270">
    <property type="term" value="F:zinc ion binding"/>
    <property type="evidence" value="ECO:0007669"/>
    <property type="project" value="UniProtKB-UniRule"/>
</dbReference>
<accession>A0A8J3G181</accession>
<proteinExistence type="inferred from homology"/>
<dbReference type="SUPFAM" id="SSF55486">
    <property type="entry name" value="Metalloproteases ('zincins'), catalytic domain"/>
    <property type="match status" value="1"/>
</dbReference>
<sequence length="151" mass="16829">MGDLVIDIAQPYADWPDIQSRIEPAVQAALTEVDSPNEGELSVVLSDDAQVQQLNRDYRHKDTPTNVLSFPMTPDTGLMGDVVFARQTIAREATAQGKDFADHFVHLLIHGVLHLQGFDHQTDADADDMEAREVRALARLSIDNPYMGFKR</sequence>
<evidence type="ECO:0000256" key="3">
    <source>
        <dbReference type="ARBA" id="ARBA00022723"/>
    </source>
</evidence>
<comment type="cofactor">
    <cofactor evidence="7">
        <name>Zn(2+)</name>
        <dbReference type="ChEBI" id="CHEBI:29105"/>
    </cofactor>
    <text evidence="7">Binds 1 zinc ion.</text>
</comment>
<dbReference type="InterPro" id="IPR020549">
    <property type="entry name" value="YbeY_CS"/>
</dbReference>
<evidence type="ECO:0000313" key="9">
    <source>
        <dbReference type="Proteomes" id="UP000634004"/>
    </source>
</evidence>
<dbReference type="GO" id="GO:0006364">
    <property type="term" value="P:rRNA processing"/>
    <property type="evidence" value="ECO:0007669"/>
    <property type="project" value="UniProtKB-UniRule"/>
</dbReference>
<feature type="binding site" evidence="7">
    <location>
        <position position="120"/>
    </location>
    <ligand>
        <name>Zn(2+)</name>
        <dbReference type="ChEBI" id="CHEBI:29105"/>
        <note>catalytic</note>
    </ligand>
</feature>
<evidence type="ECO:0000256" key="1">
    <source>
        <dbReference type="ARBA" id="ARBA00010875"/>
    </source>
</evidence>
<comment type="subcellular location">
    <subcellularLocation>
        <location evidence="7">Cytoplasm</location>
    </subcellularLocation>
</comment>
<evidence type="ECO:0000256" key="6">
    <source>
        <dbReference type="ARBA" id="ARBA00022833"/>
    </source>
</evidence>
<dbReference type="GO" id="GO:0004222">
    <property type="term" value="F:metalloendopeptidase activity"/>
    <property type="evidence" value="ECO:0007669"/>
    <property type="project" value="InterPro"/>
</dbReference>
<keyword evidence="4 7" id="KW-0255">Endonuclease</keyword>
<dbReference type="GO" id="GO:0004521">
    <property type="term" value="F:RNA endonuclease activity"/>
    <property type="evidence" value="ECO:0007669"/>
    <property type="project" value="UniProtKB-UniRule"/>
</dbReference>
<comment type="caution">
    <text evidence="8">The sequence shown here is derived from an EMBL/GenBank/DDBJ whole genome shotgun (WGS) entry which is preliminary data.</text>
</comment>
<dbReference type="AlphaFoldDB" id="A0A8J3G181"/>
<dbReference type="EMBL" id="BMZH01000002">
    <property type="protein sequence ID" value="GHA85944.1"/>
    <property type="molecule type" value="Genomic_DNA"/>
</dbReference>
<dbReference type="GO" id="GO:0005737">
    <property type="term" value="C:cytoplasm"/>
    <property type="evidence" value="ECO:0007669"/>
    <property type="project" value="UniProtKB-SubCell"/>
</dbReference>
<evidence type="ECO:0000256" key="5">
    <source>
        <dbReference type="ARBA" id="ARBA00022801"/>
    </source>
</evidence>
<evidence type="ECO:0000313" key="8">
    <source>
        <dbReference type="EMBL" id="GHA85944.1"/>
    </source>
</evidence>
<keyword evidence="3 7" id="KW-0479">Metal-binding</keyword>
<keyword evidence="6 7" id="KW-0862">Zinc</keyword>
<dbReference type="Pfam" id="PF02130">
    <property type="entry name" value="YbeY"/>
    <property type="match status" value="1"/>
</dbReference>
<dbReference type="Proteomes" id="UP000634004">
    <property type="component" value="Unassembled WGS sequence"/>
</dbReference>
<dbReference type="HAMAP" id="MF_00009">
    <property type="entry name" value="Endoribonucl_YbeY"/>
    <property type="match status" value="1"/>
</dbReference>
<protein>
    <recommendedName>
        <fullName evidence="7">Endoribonuclease YbeY</fullName>
        <ecNumber evidence="7">3.1.-.-</ecNumber>
    </recommendedName>
</protein>
<dbReference type="InterPro" id="IPR023091">
    <property type="entry name" value="MetalPrtase_cat_dom_sf_prd"/>
</dbReference>